<dbReference type="PROSITE" id="PS51186">
    <property type="entry name" value="GNAT"/>
    <property type="match status" value="1"/>
</dbReference>
<organism evidence="2 3">
    <name type="scientific">Povalibacter uvarum</name>
    <dbReference type="NCBI Taxonomy" id="732238"/>
    <lineage>
        <taxon>Bacteria</taxon>
        <taxon>Pseudomonadati</taxon>
        <taxon>Pseudomonadota</taxon>
        <taxon>Gammaproteobacteria</taxon>
        <taxon>Steroidobacterales</taxon>
        <taxon>Steroidobacteraceae</taxon>
        <taxon>Povalibacter</taxon>
    </lineage>
</organism>
<gene>
    <name evidence="2" type="ORF">HNQ60_001883</name>
</gene>
<keyword evidence="3" id="KW-1185">Reference proteome</keyword>
<reference evidence="2 3" key="1">
    <citation type="submission" date="2020-08" db="EMBL/GenBank/DDBJ databases">
        <title>Genomic Encyclopedia of Type Strains, Phase IV (KMG-IV): sequencing the most valuable type-strain genomes for metagenomic binning, comparative biology and taxonomic classification.</title>
        <authorList>
            <person name="Goeker M."/>
        </authorList>
    </citation>
    <scope>NUCLEOTIDE SEQUENCE [LARGE SCALE GENOMIC DNA]</scope>
    <source>
        <strain evidence="2 3">DSM 26723</strain>
    </source>
</reference>
<comment type="caution">
    <text evidence="2">The sequence shown here is derived from an EMBL/GenBank/DDBJ whole genome shotgun (WGS) entry which is preliminary data.</text>
</comment>
<accession>A0A841HM13</accession>
<dbReference type="PANTHER" id="PTHR43792">
    <property type="entry name" value="GNAT FAMILY, PUTATIVE (AFU_ORTHOLOGUE AFUA_3G00765)-RELATED-RELATED"/>
    <property type="match status" value="1"/>
</dbReference>
<dbReference type="PANTHER" id="PTHR43792:SF1">
    <property type="entry name" value="N-ACETYLTRANSFERASE DOMAIN-CONTAINING PROTEIN"/>
    <property type="match status" value="1"/>
</dbReference>
<dbReference type="InterPro" id="IPR016181">
    <property type="entry name" value="Acyl_CoA_acyltransferase"/>
</dbReference>
<feature type="domain" description="N-acetyltransferase" evidence="1">
    <location>
        <begin position="20"/>
        <end position="177"/>
    </location>
</feature>
<dbReference type="Gene3D" id="3.40.630.30">
    <property type="match status" value="1"/>
</dbReference>
<dbReference type="InterPro" id="IPR051531">
    <property type="entry name" value="N-acetyltransferase"/>
</dbReference>
<name>A0A841HM13_9GAMM</name>
<sequence length="177" mass="19610">MSTSDLSRPPAVVVLETPRLILRRLTVDDAPFMLTLLNDPSFFANIGDKGVRTLDQARQFLLDSHIASYERNGYGHYMVEIRQTGEPIGTCGLINREALKAIDVGFAYLPAYWSKGYATEAALAVMDYGRLQLGLRKIVAIVSPHNSGSIRVLEKLGLRFEKPVQMVAGGETIHLYT</sequence>
<protein>
    <submittedName>
        <fullName evidence="2">RimJ/RimL family protein N-acetyltransferase</fullName>
    </submittedName>
</protein>
<dbReference type="Pfam" id="PF13302">
    <property type="entry name" value="Acetyltransf_3"/>
    <property type="match status" value="1"/>
</dbReference>
<evidence type="ECO:0000313" key="2">
    <source>
        <dbReference type="EMBL" id="MBB6093005.1"/>
    </source>
</evidence>
<dbReference type="GO" id="GO:0016747">
    <property type="term" value="F:acyltransferase activity, transferring groups other than amino-acyl groups"/>
    <property type="evidence" value="ECO:0007669"/>
    <property type="project" value="InterPro"/>
</dbReference>
<dbReference type="AlphaFoldDB" id="A0A841HM13"/>
<keyword evidence="2" id="KW-0808">Transferase</keyword>
<dbReference type="Proteomes" id="UP000588068">
    <property type="component" value="Unassembled WGS sequence"/>
</dbReference>
<dbReference type="SUPFAM" id="SSF55729">
    <property type="entry name" value="Acyl-CoA N-acyltransferases (Nat)"/>
    <property type="match status" value="1"/>
</dbReference>
<evidence type="ECO:0000259" key="1">
    <source>
        <dbReference type="PROSITE" id="PS51186"/>
    </source>
</evidence>
<dbReference type="InterPro" id="IPR000182">
    <property type="entry name" value="GNAT_dom"/>
</dbReference>
<dbReference type="RefSeq" id="WP_184330963.1">
    <property type="nucleotide sequence ID" value="NZ_JACHHZ010000002.1"/>
</dbReference>
<dbReference type="EMBL" id="JACHHZ010000002">
    <property type="protein sequence ID" value="MBB6093005.1"/>
    <property type="molecule type" value="Genomic_DNA"/>
</dbReference>
<proteinExistence type="predicted"/>
<evidence type="ECO:0000313" key="3">
    <source>
        <dbReference type="Proteomes" id="UP000588068"/>
    </source>
</evidence>